<evidence type="ECO:0000313" key="1">
    <source>
        <dbReference type="EMBL" id="AYV84364.1"/>
    </source>
</evidence>
<protein>
    <submittedName>
        <fullName evidence="1">Uncharacterized protein</fullName>
    </submittedName>
</protein>
<reference evidence="1" key="1">
    <citation type="submission" date="2018-10" db="EMBL/GenBank/DDBJ databases">
        <title>Hidden diversity of soil giant viruses.</title>
        <authorList>
            <person name="Schulz F."/>
            <person name="Alteio L."/>
            <person name="Goudeau D."/>
            <person name="Ryan E.M."/>
            <person name="Malmstrom R.R."/>
            <person name="Blanchard J."/>
            <person name="Woyke T."/>
        </authorList>
    </citation>
    <scope>NUCLEOTIDE SEQUENCE</scope>
    <source>
        <strain evidence="1">HYV1</strain>
    </source>
</reference>
<sequence>MTRHRSAVAVEIPREMSIALALLMIPDGSIVLPFSVAKA</sequence>
<accession>A0A3G5ACN5</accession>
<name>A0A3G5ACN5_9VIRU</name>
<proteinExistence type="predicted"/>
<organism evidence="1">
    <name type="scientific">Hyperionvirus sp</name>
    <dbReference type="NCBI Taxonomy" id="2487770"/>
    <lineage>
        <taxon>Viruses</taxon>
        <taxon>Varidnaviria</taxon>
        <taxon>Bamfordvirae</taxon>
        <taxon>Nucleocytoviricota</taxon>
        <taxon>Megaviricetes</taxon>
        <taxon>Imitervirales</taxon>
        <taxon>Mimiviridae</taxon>
        <taxon>Klosneuvirinae</taxon>
    </lineage>
</organism>
<dbReference type="EMBL" id="MK072405">
    <property type="protein sequence ID" value="AYV84364.1"/>
    <property type="molecule type" value="Genomic_DNA"/>
</dbReference>
<gene>
    <name evidence="1" type="ORF">Hyperionvirus23_31</name>
</gene>